<evidence type="ECO:0000256" key="7">
    <source>
        <dbReference type="ARBA" id="ARBA00022989"/>
    </source>
</evidence>
<dbReference type="InterPro" id="IPR036640">
    <property type="entry name" value="ABC1_TM_sf"/>
</dbReference>
<dbReference type="SUPFAM" id="SSF52540">
    <property type="entry name" value="P-loop containing nucleoside triphosphate hydrolases"/>
    <property type="match status" value="1"/>
</dbReference>
<feature type="domain" description="ABC transmembrane type-1" evidence="11">
    <location>
        <begin position="16"/>
        <end position="297"/>
    </location>
</feature>
<dbReference type="GO" id="GO:0034040">
    <property type="term" value="F:ATPase-coupled lipid transmembrane transporter activity"/>
    <property type="evidence" value="ECO:0007669"/>
    <property type="project" value="TreeGrafter"/>
</dbReference>
<dbReference type="Pfam" id="PF00664">
    <property type="entry name" value="ABC_membrane"/>
    <property type="match status" value="1"/>
</dbReference>
<keyword evidence="4 9" id="KW-0812">Transmembrane</keyword>
<comment type="subcellular location">
    <subcellularLocation>
        <location evidence="1">Cell membrane</location>
        <topology evidence="1">Multi-pass membrane protein</topology>
    </subcellularLocation>
</comment>
<sequence length="571" mass="62227">MSIYAKAALRCRGLYLICLIFLLLGVLMDALAPRLVSRLVDKVIAAGLDEGAAIMILLLFSCFLLRGVFKYVQEFSSDKISQSVRQDCRTALFSHILLQRGPFFQANRPGELMSRVRHDAENVGFAFGFIGVFLIEIVVHVVVMLFSLIALSWQVGLVCLTIMPLIGFLAWREERLGERLYEEISDETAALNAVCGEALGGMRTVRSFGQEKREERRFSSHNGAFYRLNVTLERLFGRYDAAISSLGRIMLALCLLTGGLLVMGGHLTAGGLAAALEYVNNLIWPMLEIGWVLSSLAVAKASAGKIDAVLAMHDEVPVSGAQLPMPQDHTIRFEHVGFSLDSRVLLHDVSFTVEEGRTLGIMGATGSGKSLIVNLLLRFVDPTEGRITIGGVDTRKLAPSALRRLFALVDQEAFLFSESISDNLSRGLGGRAGEADLHAALADSEAEDFVMKLPQGLDTVIGEKGVGLSGGQRQRLCLARALLRKAPVLILDDSTSALDMETEREVQRTLSRLSGMQSRIVIAHRVSSLCAADEIIVLEAGGVAERGTHASLMAQDGLYRQTCEAQYGRTE</sequence>
<evidence type="ECO:0000259" key="10">
    <source>
        <dbReference type="PROSITE" id="PS50893"/>
    </source>
</evidence>
<keyword evidence="8 9" id="KW-0472">Membrane</keyword>
<keyword evidence="5" id="KW-0547">Nucleotide-binding</keyword>
<evidence type="ECO:0000256" key="3">
    <source>
        <dbReference type="ARBA" id="ARBA00022475"/>
    </source>
</evidence>
<dbReference type="GO" id="GO:0005886">
    <property type="term" value="C:plasma membrane"/>
    <property type="evidence" value="ECO:0007669"/>
    <property type="project" value="UniProtKB-SubCell"/>
</dbReference>
<accession>A0A9D9E9P4</accession>
<feature type="transmembrane region" description="Helical" evidence="9">
    <location>
        <begin position="12"/>
        <end position="32"/>
    </location>
</feature>
<dbReference type="GO" id="GO:0016887">
    <property type="term" value="F:ATP hydrolysis activity"/>
    <property type="evidence" value="ECO:0007669"/>
    <property type="project" value="InterPro"/>
</dbReference>
<evidence type="ECO:0000256" key="6">
    <source>
        <dbReference type="ARBA" id="ARBA00022840"/>
    </source>
</evidence>
<keyword evidence="7 9" id="KW-1133">Transmembrane helix</keyword>
<protein>
    <submittedName>
        <fullName evidence="12">ABC transporter ATP-binding protein</fullName>
    </submittedName>
</protein>
<dbReference type="CDD" id="cd18542">
    <property type="entry name" value="ABC_6TM_YknU_like"/>
    <property type="match status" value="1"/>
</dbReference>
<comment type="caution">
    <text evidence="12">The sequence shown here is derived from an EMBL/GenBank/DDBJ whole genome shotgun (WGS) entry which is preliminary data.</text>
</comment>
<dbReference type="InterPro" id="IPR017871">
    <property type="entry name" value="ABC_transporter-like_CS"/>
</dbReference>
<evidence type="ECO:0000256" key="5">
    <source>
        <dbReference type="ARBA" id="ARBA00022741"/>
    </source>
</evidence>
<feature type="domain" description="ABC transporter" evidence="10">
    <location>
        <begin position="331"/>
        <end position="565"/>
    </location>
</feature>
<gene>
    <name evidence="12" type="ORF">IAC42_03605</name>
</gene>
<evidence type="ECO:0000256" key="1">
    <source>
        <dbReference type="ARBA" id="ARBA00004651"/>
    </source>
</evidence>
<dbReference type="InterPro" id="IPR003439">
    <property type="entry name" value="ABC_transporter-like_ATP-bd"/>
</dbReference>
<dbReference type="Pfam" id="PF00005">
    <property type="entry name" value="ABC_tran"/>
    <property type="match status" value="1"/>
</dbReference>
<keyword evidence="2" id="KW-0813">Transport</keyword>
<feature type="transmembrane region" description="Helical" evidence="9">
    <location>
        <begin position="151"/>
        <end position="171"/>
    </location>
</feature>
<dbReference type="Proteomes" id="UP000823633">
    <property type="component" value="Unassembled WGS sequence"/>
</dbReference>
<dbReference type="PANTHER" id="PTHR24221:SF654">
    <property type="entry name" value="ATP-BINDING CASSETTE SUB-FAMILY B MEMBER 6"/>
    <property type="match status" value="1"/>
</dbReference>
<evidence type="ECO:0000256" key="4">
    <source>
        <dbReference type="ARBA" id="ARBA00022692"/>
    </source>
</evidence>
<organism evidence="12 13">
    <name type="scientific">Candidatus Aphodenecus pullistercoris</name>
    <dbReference type="NCBI Taxonomy" id="2840669"/>
    <lineage>
        <taxon>Bacteria</taxon>
        <taxon>Pseudomonadati</taxon>
        <taxon>Spirochaetota</taxon>
        <taxon>Spirochaetia</taxon>
        <taxon>Spirochaetales</taxon>
        <taxon>Candidatus Aphodenecus</taxon>
    </lineage>
</organism>
<evidence type="ECO:0000313" key="12">
    <source>
        <dbReference type="EMBL" id="MBO8442825.1"/>
    </source>
</evidence>
<dbReference type="PANTHER" id="PTHR24221">
    <property type="entry name" value="ATP-BINDING CASSETTE SUB-FAMILY B"/>
    <property type="match status" value="1"/>
</dbReference>
<evidence type="ECO:0000259" key="11">
    <source>
        <dbReference type="PROSITE" id="PS50929"/>
    </source>
</evidence>
<dbReference type="Gene3D" id="3.40.50.300">
    <property type="entry name" value="P-loop containing nucleotide triphosphate hydrolases"/>
    <property type="match status" value="1"/>
</dbReference>
<evidence type="ECO:0000256" key="9">
    <source>
        <dbReference type="SAM" id="Phobius"/>
    </source>
</evidence>
<dbReference type="EMBL" id="JADIMU010000022">
    <property type="protein sequence ID" value="MBO8442825.1"/>
    <property type="molecule type" value="Genomic_DNA"/>
</dbReference>
<feature type="transmembrane region" description="Helical" evidence="9">
    <location>
        <begin position="52"/>
        <end position="69"/>
    </location>
</feature>
<dbReference type="PROSITE" id="PS00211">
    <property type="entry name" value="ABC_TRANSPORTER_1"/>
    <property type="match status" value="1"/>
</dbReference>
<keyword evidence="6 12" id="KW-0067">ATP-binding</keyword>
<dbReference type="SUPFAM" id="SSF90123">
    <property type="entry name" value="ABC transporter transmembrane region"/>
    <property type="match status" value="1"/>
</dbReference>
<feature type="transmembrane region" description="Helical" evidence="9">
    <location>
        <begin position="123"/>
        <end position="145"/>
    </location>
</feature>
<dbReference type="Gene3D" id="1.20.1560.10">
    <property type="entry name" value="ABC transporter type 1, transmembrane domain"/>
    <property type="match status" value="1"/>
</dbReference>
<dbReference type="GO" id="GO:0140359">
    <property type="term" value="F:ABC-type transporter activity"/>
    <property type="evidence" value="ECO:0007669"/>
    <property type="project" value="InterPro"/>
</dbReference>
<name>A0A9D9E9P4_9SPIR</name>
<keyword evidence="3" id="KW-1003">Cell membrane</keyword>
<dbReference type="InterPro" id="IPR011527">
    <property type="entry name" value="ABC1_TM_dom"/>
</dbReference>
<dbReference type="GO" id="GO:0005524">
    <property type="term" value="F:ATP binding"/>
    <property type="evidence" value="ECO:0007669"/>
    <property type="project" value="UniProtKB-KW"/>
</dbReference>
<dbReference type="FunFam" id="3.40.50.300:FF:000221">
    <property type="entry name" value="Multidrug ABC transporter ATP-binding protein"/>
    <property type="match status" value="1"/>
</dbReference>
<evidence type="ECO:0000256" key="2">
    <source>
        <dbReference type="ARBA" id="ARBA00022448"/>
    </source>
</evidence>
<reference evidence="12" key="2">
    <citation type="journal article" date="2021" name="PeerJ">
        <title>Extensive microbial diversity within the chicken gut microbiome revealed by metagenomics and culture.</title>
        <authorList>
            <person name="Gilroy R."/>
            <person name="Ravi A."/>
            <person name="Getino M."/>
            <person name="Pursley I."/>
            <person name="Horton D.L."/>
            <person name="Alikhan N.F."/>
            <person name="Baker D."/>
            <person name="Gharbi K."/>
            <person name="Hall N."/>
            <person name="Watson M."/>
            <person name="Adriaenssens E.M."/>
            <person name="Foster-Nyarko E."/>
            <person name="Jarju S."/>
            <person name="Secka A."/>
            <person name="Antonio M."/>
            <person name="Oren A."/>
            <person name="Chaudhuri R.R."/>
            <person name="La Ragione R."/>
            <person name="Hildebrand F."/>
            <person name="Pallen M.J."/>
        </authorList>
    </citation>
    <scope>NUCLEOTIDE SEQUENCE</scope>
    <source>
        <strain evidence="12">11167</strain>
    </source>
</reference>
<reference evidence="12" key="1">
    <citation type="submission" date="2020-10" db="EMBL/GenBank/DDBJ databases">
        <authorList>
            <person name="Gilroy R."/>
        </authorList>
    </citation>
    <scope>NUCLEOTIDE SEQUENCE</scope>
    <source>
        <strain evidence="12">11167</strain>
    </source>
</reference>
<dbReference type="PROSITE" id="PS50929">
    <property type="entry name" value="ABC_TM1F"/>
    <property type="match status" value="1"/>
</dbReference>
<feature type="transmembrane region" description="Helical" evidence="9">
    <location>
        <begin position="249"/>
        <end position="276"/>
    </location>
</feature>
<evidence type="ECO:0000256" key="8">
    <source>
        <dbReference type="ARBA" id="ARBA00023136"/>
    </source>
</evidence>
<dbReference type="SMART" id="SM00382">
    <property type="entry name" value="AAA"/>
    <property type="match status" value="1"/>
</dbReference>
<proteinExistence type="predicted"/>
<dbReference type="AlphaFoldDB" id="A0A9D9E9P4"/>
<evidence type="ECO:0000313" key="13">
    <source>
        <dbReference type="Proteomes" id="UP000823633"/>
    </source>
</evidence>
<dbReference type="InterPro" id="IPR003593">
    <property type="entry name" value="AAA+_ATPase"/>
</dbReference>
<dbReference type="PROSITE" id="PS50893">
    <property type="entry name" value="ABC_TRANSPORTER_2"/>
    <property type="match status" value="1"/>
</dbReference>
<dbReference type="InterPro" id="IPR039421">
    <property type="entry name" value="Type_1_exporter"/>
</dbReference>
<dbReference type="InterPro" id="IPR027417">
    <property type="entry name" value="P-loop_NTPase"/>
</dbReference>